<dbReference type="AlphaFoldDB" id="A0A120GP95"/>
<dbReference type="Proteomes" id="UP000064189">
    <property type="component" value="Unassembled WGS sequence"/>
</dbReference>
<accession>A0A120GP95</accession>
<organism evidence="1 2">
    <name type="scientific">Peribacillus simplex</name>
    <dbReference type="NCBI Taxonomy" id="1478"/>
    <lineage>
        <taxon>Bacteria</taxon>
        <taxon>Bacillati</taxon>
        <taxon>Bacillota</taxon>
        <taxon>Bacilli</taxon>
        <taxon>Bacillales</taxon>
        <taxon>Bacillaceae</taxon>
        <taxon>Peribacillus</taxon>
    </lineage>
</organism>
<reference evidence="1 2" key="1">
    <citation type="submission" date="2015-11" db="EMBL/GenBank/DDBJ databases">
        <title>Genome Sequence of Bacillus simplex strain VanAntwerpen2.</title>
        <authorList>
            <person name="Couger M.B."/>
        </authorList>
    </citation>
    <scope>NUCLEOTIDE SEQUENCE [LARGE SCALE GENOMIC DNA]</scope>
    <source>
        <strain evidence="1 2">VanAntwerpen02</strain>
    </source>
</reference>
<name>A0A120GP95_9BACI</name>
<gene>
    <name evidence="1" type="ORF">AS888_21230</name>
</gene>
<dbReference type="EMBL" id="LNNH01000027">
    <property type="protein sequence ID" value="KWW17550.1"/>
    <property type="molecule type" value="Genomic_DNA"/>
</dbReference>
<protein>
    <submittedName>
        <fullName evidence="1">Uncharacterized protein</fullName>
    </submittedName>
</protein>
<keyword evidence="2" id="KW-1185">Reference proteome</keyword>
<comment type="caution">
    <text evidence="1">The sequence shown here is derived from an EMBL/GenBank/DDBJ whole genome shotgun (WGS) entry which is preliminary data.</text>
</comment>
<evidence type="ECO:0000313" key="2">
    <source>
        <dbReference type="Proteomes" id="UP000064189"/>
    </source>
</evidence>
<proteinExistence type="predicted"/>
<dbReference type="RefSeq" id="WP_061142691.1">
    <property type="nucleotide sequence ID" value="NZ_LNNH01000027.1"/>
</dbReference>
<evidence type="ECO:0000313" key="1">
    <source>
        <dbReference type="EMBL" id="KWW17550.1"/>
    </source>
</evidence>
<sequence length="405" mass="46094">MKRYLCSIIISLVVLLSIGTYYVKVASSASSLPTYTFKTSEGSVKELDPVIVQATLEHHNIYEPLTIESDRTKYDSDRPFWSDRNDVQIERLIKKHRSFMRGRDFINSFYEDDDFLAYASVNSEYTKSGKMKAEFDIGLLEKKDEDETSFRIDVPGQERVMNTEVRDVQLIHSKLQVLTMNDVYSNDDKQTKEVHLYTIDLAKKKVVNDKTLVSETFTYPNQVDFEMPVNTSPSKPNNMILISIIKAVTDEEGVYEEKLKESKLFSYQYDTEKLSTIKGAKKESLNLDIARSGYTDGKNLYAIAFKSGKYQMKTFDISSGALTNNIQLDLAAGKEEANYVAIKNGRVYFLLRSGMGENVTYKPAHLLIADLKTGKTLYKGETVMHAAKKKNEQKTGFSVNNLEVK</sequence>